<feature type="domain" description="MobA/VirD2-like nuclease" evidence="2">
    <location>
        <begin position="30"/>
        <end position="149"/>
    </location>
</feature>
<dbReference type="OrthoDB" id="279005at2"/>
<dbReference type="AlphaFoldDB" id="A0A411YWS9"/>
<gene>
    <name evidence="3" type="ORF">D1012_21305</name>
</gene>
<evidence type="ECO:0000313" key="4">
    <source>
        <dbReference type="Proteomes" id="UP000284547"/>
    </source>
</evidence>
<dbReference type="EMBL" id="QWEY01000020">
    <property type="protein sequence ID" value="RGP35185.1"/>
    <property type="molecule type" value="Genomic_DNA"/>
</dbReference>
<protein>
    <recommendedName>
        <fullName evidence="2">MobA/VirD2-like nuclease domain-containing protein</fullName>
    </recommendedName>
</protein>
<evidence type="ECO:0000313" key="3">
    <source>
        <dbReference type="EMBL" id="RGP35185.1"/>
    </source>
</evidence>
<feature type="region of interest" description="Disordered" evidence="1">
    <location>
        <begin position="611"/>
        <end position="637"/>
    </location>
</feature>
<name>A0A411YWS9_9RHOB</name>
<dbReference type="Pfam" id="PF03432">
    <property type="entry name" value="Relaxase"/>
    <property type="match status" value="1"/>
</dbReference>
<accession>A0A411YWS9</accession>
<evidence type="ECO:0000259" key="2">
    <source>
        <dbReference type="Pfam" id="PF03432"/>
    </source>
</evidence>
<feature type="compositionally biased region" description="Basic residues" evidence="1">
    <location>
        <begin position="328"/>
        <end position="338"/>
    </location>
</feature>
<comment type="caution">
    <text evidence="3">The sequence shown here is derived from an EMBL/GenBank/DDBJ whole genome shotgun (WGS) entry which is preliminary data.</text>
</comment>
<organism evidence="3 4">
    <name type="scientific">Pseudotabrizicola alkalilacus</name>
    <dbReference type="NCBI Taxonomy" id="2305252"/>
    <lineage>
        <taxon>Bacteria</taxon>
        <taxon>Pseudomonadati</taxon>
        <taxon>Pseudomonadota</taxon>
        <taxon>Alphaproteobacteria</taxon>
        <taxon>Rhodobacterales</taxon>
        <taxon>Paracoccaceae</taxon>
        <taxon>Pseudotabrizicola</taxon>
    </lineage>
</organism>
<feature type="region of interest" description="Disordered" evidence="1">
    <location>
        <begin position="325"/>
        <end position="352"/>
    </location>
</feature>
<reference evidence="3 4" key="1">
    <citation type="submission" date="2018-08" db="EMBL/GenBank/DDBJ databases">
        <title>Flavobacterium tibetense sp. nov., isolated from a wetland YonghuCo on Tibetan Plateau.</title>
        <authorList>
            <person name="Phurbu D."/>
            <person name="Lu H."/>
            <person name="Xing P."/>
        </authorList>
    </citation>
    <scope>NUCLEOTIDE SEQUENCE [LARGE SCALE GENOMIC DNA]</scope>
    <source>
        <strain evidence="3 4">DJC</strain>
    </source>
</reference>
<evidence type="ECO:0000256" key="1">
    <source>
        <dbReference type="SAM" id="MobiDB-lite"/>
    </source>
</evidence>
<proteinExistence type="predicted"/>
<keyword evidence="4" id="KW-1185">Reference proteome</keyword>
<dbReference type="InterPro" id="IPR005094">
    <property type="entry name" value="Endonuclease_MobA/VirD2"/>
</dbReference>
<sequence length="637" mass="70435">MIAKVCPNARRTGTRGCPFGARIAYVSRKAVVVRSVNLCGGWQDARAQMQMARGLNTAVQNPAAHIILSWPETDCPSENAMITAARLVMIDFGAASHQMVIAVHRDRPNSHVHIVLNRVHPVTGKALPLWQDYRRLELACRRVETRMGWSVDRGRFDVDQGDTGLTLVPKPQAHWRAKAQDRLLGLRQTPYAARALERRSGLPVLLDILSPKVQIWLRQRLTSASHWQESHDALRRYDLRYVLHRGGARIVHRASAWGMAASQLGTACGLWAMQNRIGAYETDPVENRSAAALSDPSTPEHGEAQSALLTLTATLLKPIRDKREAQQHAHRAARQARRQLHEAQAAETAEVRHILRGSKSPMAQALRHVMNEQHKTARQQLRSATQGIHSRATLPLDAIAQADPQEAARRRYRDILRRAAIREVQGGIVSGQSDLTSARQTWFTAPLRTQDSGLPSALRNAIAGHADDIRVDGVGGLLLPHRRQDGGIAGFTRIDLGERAQRNQPVQYGAPGGLILIGQRDANRCLIVLDSMTAFTSAVRLRDQPVLIIAVSAPIDPAEAIHLKSLTQGRDTTVGSTSHTERHDVMNHLANLLPSARLVWWDGKHAGTAMQEEQTVDGRWMTSLSDQTKGPEPKQES</sequence>
<dbReference type="Proteomes" id="UP000284547">
    <property type="component" value="Unassembled WGS sequence"/>
</dbReference>
<dbReference type="RefSeq" id="WP_118156137.1">
    <property type="nucleotide sequence ID" value="NZ_QWEY01000020.1"/>
</dbReference>